<reference evidence="1" key="1">
    <citation type="journal article" date="2020" name="mSystems">
        <title>Genome- and Community-Level Interaction Insights into Carbon Utilization and Element Cycling Functions of Hydrothermarchaeota in Hydrothermal Sediment.</title>
        <authorList>
            <person name="Zhou Z."/>
            <person name="Liu Y."/>
            <person name="Xu W."/>
            <person name="Pan J."/>
            <person name="Luo Z.H."/>
            <person name="Li M."/>
        </authorList>
    </citation>
    <scope>NUCLEOTIDE SEQUENCE [LARGE SCALE GENOMIC DNA]</scope>
    <source>
        <strain evidence="1">HyVt-185</strain>
    </source>
</reference>
<name>A0A7C1B593_9EURY</name>
<dbReference type="Proteomes" id="UP000885863">
    <property type="component" value="Unassembled WGS sequence"/>
</dbReference>
<dbReference type="SUPFAM" id="SSF51905">
    <property type="entry name" value="FAD/NAD(P)-binding domain"/>
    <property type="match status" value="1"/>
</dbReference>
<feature type="non-terminal residue" evidence="1">
    <location>
        <position position="58"/>
    </location>
</feature>
<dbReference type="InterPro" id="IPR050407">
    <property type="entry name" value="Geranylgeranyl_reductase"/>
</dbReference>
<comment type="caution">
    <text evidence="1">The sequence shown here is derived from an EMBL/GenBank/DDBJ whole genome shotgun (WGS) entry which is preliminary data.</text>
</comment>
<gene>
    <name evidence="1" type="ORF">ENG09_01570</name>
</gene>
<dbReference type="PANTHER" id="PTHR42685">
    <property type="entry name" value="GERANYLGERANYL DIPHOSPHATE REDUCTASE"/>
    <property type="match status" value="1"/>
</dbReference>
<dbReference type="PANTHER" id="PTHR42685:SF18">
    <property type="entry name" value="DIGERANYLGERANYLGLYCEROPHOSPHOLIPID REDUCTASE"/>
    <property type="match status" value="1"/>
</dbReference>
<evidence type="ECO:0000313" key="1">
    <source>
        <dbReference type="EMBL" id="HDM35932.1"/>
    </source>
</evidence>
<proteinExistence type="predicted"/>
<organism evidence="1">
    <name type="scientific">Candidatus Syntropharchaeum butanivorans</name>
    <dbReference type="NCBI Taxonomy" id="1839936"/>
    <lineage>
        <taxon>Archaea</taxon>
        <taxon>Methanobacteriati</taxon>
        <taxon>Methanobacteriota</taxon>
        <taxon>Stenosarchaea group</taxon>
        <taxon>Methanomicrobia</taxon>
        <taxon>Methanosarcinales</taxon>
        <taxon>ANME-2 cluster</taxon>
        <taxon>Candidatus Syntropharchaeum</taxon>
    </lineage>
</organism>
<protein>
    <submittedName>
        <fullName evidence="1">NAD(P)/FAD-dependent oxidoreductase</fullName>
    </submittedName>
</protein>
<dbReference type="EMBL" id="DQZR01000060">
    <property type="protein sequence ID" value="HDM35932.1"/>
    <property type="molecule type" value="Genomic_DNA"/>
</dbReference>
<sequence>MAERTVSDGFIAVGDAAGQVKPTTGGGIYPGAVCARIAGKVAAEASLDGDTSRKRLFE</sequence>
<dbReference type="InterPro" id="IPR036188">
    <property type="entry name" value="FAD/NAD-bd_sf"/>
</dbReference>
<dbReference type="Gene3D" id="3.50.50.60">
    <property type="entry name" value="FAD/NAD(P)-binding domain"/>
    <property type="match status" value="1"/>
</dbReference>
<accession>A0A7C1B593</accession>
<dbReference type="AlphaFoldDB" id="A0A7C1B593"/>